<dbReference type="InterPro" id="IPR036388">
    <property type="entry name" value="WH-like_DNA-bd_sf"/>
</dbReference>
<keyword evidence="3" id="KW-0238">DNA-binding</keyword>
<evidence type="ECO:0000313" key="7">
    <source>
        <dbReference type="Proteomes" id="UP000696310"/>
    </source>
</evidence>
<sequence length="294" mass="32736">MNDILAFLAVAKEQSFTRAATRLGVSPSALSHTIRNLEERLGVRLLTRTTRNVAPTEAGERLMTSVGPLFDQIGAEIEKIGELRDKPAGTIKITCSDDAAEQILRAALPAFFEEYPDINVEISIDYGFTNIVEQRFDAGIRMGESVSRDMIAVRLGPDWRLSVIGSPAYFKKNPVPIHPHDLTTHKCINIRHSFGGSLYAWEFEKEGRSMAVRVNGQLTANSNIHILNGALDGIGLAYIPDFMAQPYLEDGRLIEVLTDWCPYFSGFHLYYPNRRNASPAFSAFVAAIRYKGKK</sequence>
<dbReference type="PANTHER" id="PTHR30537">
    <property type="entry name" value="HTH-TYPE TRANSCRIPTIONAL REGULATOR"/>
    <property type="match status" value="1"/>
</dbReference>
<reference evidence="6" key="1">
    <citation type="journal article" date="2021" name="bioRxiv">
        <title>Identification of Pectobacterium species isolated from the soft rot of tetecho (Neobuxbaumia tetetzo), a columnar cactus, and associated metagenomics.</title>
        <authorList>
            <person name="Vargas-Peralta D."/>
            <person name="Narvaez-Barragan D.A."/>
            <person name="de Sandozequi A."/>
            <person name="Romero-Gutierrez M.F."/>
            <person name="Segovia L."/>
            <person name="Martinez-Anaya C."/>
            <person name="Alcaraz L.D."/>
            <person name="de la Torre Almaraz R."/>
        </authorList>
    </citation>
    <scope>NUCLEOTIDE SEQUENCE</scope>
    <source>
        <strain evidence="6">A3</strain>
    </source>
</reference>
<name>A0AAW4NXJ9_9GAMM</name>
<dbReference type="PROSITE" id="PS50931">
    <property type="entry name" value="HTH_LYSR"/>
    <property type="match status" value="1"/>
</dbReference>
<dbReference type="GO" id="GO:0003700">
    <property type="term" value="F:DNA-binding transcription factor activity"/>
    <property type="evidence" value="ECO:0007669"/>
    <property type="project" value="InterPro"/>
</dbReference>
<keyword evidence="4" id="KW-0804">Transcription</keyword>
<dbReference type="Pfam" id="PF00126">
    <property type="entry name" value="HTH_1"/>
    <property type="match status" value="1"/>
</dbReference>
<dbReference type="SUPFAM" id="SSF46785">
    <property type="entry name" value="Winged helix' DNA-binding domain"/>
    <property type="match status" value="1"/>
</dbReference>
<dbReference type="CDD" id="cd08474">
    <property type="entry name" value="PBP2_CrgA_like_5"/>
    <property type="match status" value="1"/>
</dbReference>
<dbReference type="InterPro" id="IPR005119">
    <property type="entry name" value="LysR_subst-bd"/>
</dbReference>
<dbReference type="Proteomes" id="UP000696310">
    <property type="component" value="Unassembled WGS sequence"/>
</dbReference>
<dbReference type="InterPro" id="IPR036390">
    <property type="entry name" value="WH_DNA-bd_sf"/>
</dbReference>
<organism evidence="6 7">
    <name type="scientific">Pectobacterium polaris</name>
    <dbReference type="NCBI Taxonomy" id="2042057"/>
    <lineage>
        <taxon>Bacteria</taxon>
        <taxon>Pseudomonadati</taxon>
        <taxon>Pseudomonadota</taxon>
        <taxon>Gammaproteobacteria</taxon>
        <taxon>Enterobacterales</taxon>
        <taxon>Pectobacteriaceae</taxon>
        <taxon>Pectobacterium</taxon>
    </lineage>
</organism>
<dbReference type="EMBL" id="JAESHX010000028">
    <property type="protein sequence ID" value="MBW5891889.1"/>
    <property type="molecule type" value="Genomic_DNA"/>
</dbReference>
<dbReference type="RefSeq" id="WP_174878230.1">
    <property type="nucleotide sequence ID" value="NZ_CABHLY010000021.1"/>
</dbReference>
<dbReference type="InterPro" id="IPR000847">
    <property type="entry name" value="LysR_HTH_N"/>
</dbReference>
<dbReference type="SUPFAM" id="SSF53850">
    <property type="entry name" value="Periplasmic binding protein-like II"/>
    <property type="match status" value="1"/>
</dbReference>
<gene>
    <name evidence="6" type="ORF">IM880_06665</name>
</gene>
<comment type="similarity">
    <text evidence="1">Belongs to the LysR transcriptional regulatory family.</text>
</comment>
<dbReference type="InterPro" id="IPR058163">
    <property type="entry name" value="LysR-type_TF_proteobact-type"/>
</dbReference>
<reference evidence="6" key="2">
    <citation type="submission" date="2021-01" db="EMBL/GenBank/DDBJ databases">
        <authorList>
            <person name="Vargas Peralta D."/>
        </authorList>
    </citation>
    <scope>NUCLEOTIDE SEQUENCE</scope>
    <source>
        <strain evidence="6">A3</strain>
    </source>
</reference>
<evidence type="ECO:0000256" key="4">
    <source>
        <dbReference type="ARBA" id="ARBA00023163"/>
    </source>
</evidence>
<dbReference type="GO" id="GO:0043565">
    <property type="term" value="F:sequence-specific DNA binding"/>
    <property type="evidence" value="ECO:0007669"/>
    <property type="project" value="TreeGrafter"/>
</dbReference>
<proteinExistence type="inferred from homology"/>
<dbReference type="AlphaFoldDB" id="A0AAW4NXJ9"/>
<dbReference type="Gene3D" id="1.10.10.10">
    <property type="entry name" value="Winged helix-like DNA-binding domain superfamily/Winged helix DNA-binding domain"/>
    <property type="match status" value="1"/>
</dbReference>
<keyword evidence="2" id="KW-0805">Transcription regulation</keyword>
<comment type="caution">
    <text evidence="6">The sequence shown here is derived from an EMBL/GenBank/DDBJ whole genome shotgun (WGS) entry which is preliminary data.</text>
</comment>
<evidence type="ECO:0000256" key="1">
    <source>
        <dbReference type="ARBA" id="ARBA00009437"/>
    </source>
</evidence>
<protein>
    <submittedName>
        <fullName evidence="6">LysR family transcriptional regulator</fullName>
    </submittedName>
</protein>
<accession>A0AAW4NXJ9</accession>
<dbReference type="Gene3D" id="3.40.190.290">
    <property type="match status" value="1"/>
</dbReference>
<dbReference type="GO" id="GO:0006351">
    <property type="term" value="P:DNA-templated transcription"/>
    <property type="evidence" value="ECO:0007669"/>
    <property type="project" value="TreeGrafter"/>
</dbReference>
<dbReference type="Pfam" id="PF03466">
    <property type="entry name" value="LysR_substrate"/>
    <property type="match status" value="1"/>
</dbReference>
<evidence type="ECO:0000259" key="5">
    <source>
        <dbReference type="PROSITE" id="PS50931"/>
    </source>
</evidence>
<evidence type="ECO:0000256" key="3">
    <source>
        <dbReference type="ARBA" id="ARBA00023125"/>
    </source>
</evidence>
<feature type="domain" description="HTH lysR-type" evidence="5">
    <location>
        <begin position="1"/>
        <end position="56"/>
    </location>
</feature>
<evidence type="ECO:0000256" key="2">
    <source>
        <dbReference type="ARBA" id="ARBA00023015"/>
    </source>
</evidence>
<dbReference type="PRINTS" id="PR00039">
    <property type="entry name" value="HTHLYSR"/>
</dbReference>
<dbReference type="PANTHER" id="PTHR30537:SF1">
    <property type="entry name" value="HTH-TYPE TRANSCRIPTIONAL REGULATOR PGRR"/>
    <property type="match status" value="1"/>
</dbReference>
<dbReference type="FunFam" id="1.10.10.10:FF:000001">
    <property type="entry name" value="LysR family transcriptional regulator"/>
    <property type="match status" value="1"/>
</dbReference>
<evidence type="ECO:0000313" key="6">
    <source>
        <dbReference type="EMBL" id="MBW5891889.1"/>
    </source>
</evidence>
<dbReference type="FunFam" id="3.40.190.290:FF:000012">
    <property type="entry name" value="Transcriptional regulator, LysR family"/>
    <property type="match status" value="1"/>
</dbReference>